<organism evidence="2 3">
    <name type="scientific">Puccinia coronata f. sp. avenae</name>
    <dbReference type="NCBI Taxonomy" id="200324"/>
    <lineage>
        <taxon>Eukaryota</taxon>
        <taxon>Fungi</taxon>
        <taxon>Dikarya</taxon>
        <taxon>Basidiomycota</taxon>
        <taxon>Pucciniomycotina</taxon>
        <taxon>Pucciniomycetes</taxon>
        <taxon>Pucciniales</taxon>
        <taxon>Pucciniaceae</taxon>
        <taxon>Puccinia</taxon>
    </lineage>
</organism>
<feature type="region of interest" description="Disordered" evidence="1">
    <location>
        <begin position="306"/>
        <end position="360"/>
    </location>
</feature>
<feature type="region of interest" description="Disordered" evidence="1">
    <location>
        <begin position="62"/>
        <end position="159"/>
    </location>
</feature>
<reference evidence="2 3" key="1">
    <citation type="submission" date="2017-11" db="EMBL/GenBank/DDBJ databases">
        <title>De novo assembly and phasing of dikaryotic genomes from two isolates of Puccinia coronata f. sp. avenae, the causal agent of oat crown rust.</title>
        <authorList>
            <person name="Miller M.E."/>
            <person name="Zhang Y."/>
            <person name="Omidvar V."/>
            <person name="Sperschneider J."/>
            <person name="Schwessinger B."/>
            <person name="Raley C."/>
            <person name="Palmer J.M."/>
            <person name="Garnica D."/>
            <person name="Upadhyaya N."/>
            <person name="Rathjen J."/>
            <person name="Taylor J.M."/>
            <person name="Park R.F."/>
            <person name="Dodds P.N."/>
            <person name="Hirsch C.D."/>
            <person name="Kianian S.F."/>
            <person name="Figueroa M."/>
        </authorList>
    </citation>
    <scope>NUCLEOTIDE SEQUENCE [LARGE SCALE GENOMIC DNA]</scope>
    <source>
        <strain evidence="2">12NC29</strain>
    </source>
</reference>
<dbReference type="Proteomes" id="UP000235388">
    <property type="component" value="Unassembled WGS sequence"/>
</dbReference>
<feature type="compositionally biased region" description="Polar residues" evidence="1">
    <location>
        <begin position="306"/>
        <end position="315"/>
    </location>
</feature>
<feature type="compositionally biased region" description="Polar residues" evidence="1">
    <location>
        <begin position="242"/>
        <end position="257"/>
    </location>
</feature>
<proteinExistence type="predicted"/>
<keyword evidence="3" id="KW-1185">Reference proteome</keyword>
<feature type="region of interest" description="Disordered" evidence="1">
    <location>
        <begin position="410"/>
        <end position="441"/>
    </location>
</feature>
<comment type="caution">
    <text evidence="2">The sequence shown here is derived from an EMBL/GenBank/DDBJ whole genome shotgun (WGS) entry which is preliminary data.</text>
</comment>
<accession>A0A2N5W7C1</accession>
<dbReference type="AlphaFoldDB" id="A0A2N5W7C1"/>
<feature type="compositionally biased region" description="Low complexity" evidence="1">
    <location>
        <begin position="332"/>
        <end position="360"/>
    </location>
</feature>
<feature type="region of interest" description="Disordered" evidence="1">
    <location>
        <begin position="175"/>
        <end position="199"/>
    </location>
</feature>
<protein>
    <submittedName>
        <fullName evidence="2">Uncharacterized protein</fullName>
    </submittedName>
</protein>
<dbReference type="EMBL" id="PGCJ01000005">
    <property type="protein sequence ID" value="PLW58137.1"/>
    <property type="molecule type" value="Genomic_DNA"/>
</dbReference>
<sequence length="622" mass="67007">MSLAAVSHVQFLKFNPWTQGITKSEILAKLKLLGLAKGTSKLNLQGLQDLIDPYCDYPADHSVNDNSVSTSHSQERGDIETHSPQASSELSDVEEDKSQDQIPALASQPVASPTQPAVGSRHPAARNCPALSTSQPVAGPSQPTVNQRQPVDYPTTSPRGKLRMKIMIPPANPTYSTETESMDGPSQLVAGPSQSVTGSGLRVPVQSMPLRSVPGPSQPATGPTQPAVGSKHLVACLSWRTSQPVQPVAGSRSSQPVTRPRQPVAEPSRLVAVDTLPVADIGFSVLQPVTGPAHLVGGSGHPFASLSQPARTMSQPIKKACGQIDPPGGLDQPINAPAQSAAPSQPVAGSSQLASNPSQPVSVPSWPVFGTILSKPVEPITIQLQRPATNAVNINHLINTRRVFIPPTVKQTTESTPQDEGLTERVPEDTTPQDPKCSARQTTPCWPRRIRLISPLVSLLGSPNKPPLITFKCDWLEKIAEPDRERMSLIKAICAKPFKLENLEGKKGREITNAQTTTYIPDNLKNLLLEIQEGWIQTDTTADCGVEERGGTQVSTLETVYQLDQEELDFFSKLNSRSLPRQEQMCSSPPALLTDIESGKALLRKDKWPTQFIQHLITTSCL</sequence>
<evidence type="ECO:0000256" key="1">
    <source>
        <dbReference type="SAM" id="MobiDB-lite"/>
    </source>
</evidence>
<name>A0A2N5W7C1_9BASI</name>
<feature type="region of interest" description="Disordered" evidence="1">
    <location>
        <begin position="242"/>
        <end position="265"/>
    </location>
</feature>
<evidence type="ECO:0000313" key="2">
    <source>
        <dbReference type="EMBL" id="PLW58137.1"/>
    </source>
</evidence>
<gene>
    <name evidence="2" type="ORF">PCANC_04181</name>
</gene>
<evidence type="ECO:0000313" key="3">
    <source>
        <dbReference type="Proteomes" id="UP000235388"/>
    </source>
</evidence>
<feature type="compositionally biased region" description="Polar residues" evidence="1">
    <location>
        <begin position="130"/>
        <end position="158"/>
    </location>
</feature>